<keyword evidence="2" id="KW-1185">Reference proteome</keyword>
<feature type="non-terminal residue" evidence="1">
    <location>
        <position position="158"/>
    </location>
</feature>
<name>A0ACB8RJF7_9AGAM</name>
<evidence type="ECO:0000313" key="2">
    <source>
        <dbReference type="Proteomes" id="UP000814033"/>
    </source>
</evidence>
<comment type="caution">
    <text evidence="1">The sequence shown here is derived from an EMBL/GenBank/DDBJ whole genome shotgun (WGS) entry which is preliminary data.</text>
</comment>
<reference evidence="1" key="2">
    <citation type="journal article" date="2022" name="New Phytol.">
        <title>Evolutionary transition to the ectomycorrhizal habit in the genomes of a hyperdiverse lineage of mushroom-forming fungi.</title>
        <authorList>
            <person name="Looney B."/>
            <person name="Miyauchi S."/>
            <person name="Morin E."/>
            <person name="Drula E."/>
            <person name="Courty P.E."/>
            <person name="Kohler A."/>
            <person name="Kuo A."/>
            <person name="LaButti K."/>
            <person name="Pangilinan J."/>
            <person name="Lipzen A."/>
            <person name="Riley R."/>
            <person name="Andreopoulos W."/>
            <person name="He G."/>
            <person name="Johnson J."/>
            <person name="Nolan M."/>
            <person name="Tritt A."/>
            <person name="Barry K.W."/>
            <person name="Grigoriev I.V."/>
            <person name="Nagy L.G."/>
            <person name="Hibbett D."/>
            <person name="Henrissat B."/>
            <person name="Matheny P.B."/>
            <person name="Labbe J."/>
            <person name="Martin F.M."/>
        </authorList>
    </citation>
    <scope>NUCLEOTIDE SEQUENCE</scope>
    <source>
        <strain evidence="1">FP105234-sp</strain>
    </source>
</reference>
<sequence length="158" mass="17465">MVSALLLSQISERIAQAKGHPADHVGQPFGGVNVIFLGDFGQLKPVQMRSLFAHELVSSGRDPSTIHTVNGQRALSGACLWRTVPDVIELKKNWRQQEDPVYADLVSRVRTEADSVERFDDCPIIVANKQLRDAINERVIAKKAKELNKAVACYVACD</sequence>
<protein>
    <submittedName>
        <fullName evidence="1">Uncharacterized protein</fullName>
    </submittedName>
</protein>
<accession>A0ACB8RJF7</accession>
<reference evidence="1" key="1">
    <citation type="submission" date="2021-02" db="EMBL/GenBank/DDBJ databases">
        <authorList>
            <consortium name="DOE Joint Genome Institute"/>
            <person name="Ahrendt S."/>
            <person name="Looney B.P."/>
            <person name="Miyauchi S."/>
            <person name="Morin E."/>
            <person name="Drula E."/>
            <person name="Courty P.E."/>
            <person name="Chicoki N."/>
            <person name="Fauchery L."/>
            <person name="Kohler A."/>
            <person name="Kuo A."/>
            <person name="Labutti K."/>
            <person name="Pangilinan J."/>
            <person name="Lipzen A."/>
            <person name="Riley R."/>
            <person name="Andreopoulos W."/>
            <person name="He G."/>
            <person name="Johnson J."/>
            <person name="Barry K.W."/>
            <person name="Grigoriev I.V."/>
            <person name="Nagy L."/>
            <person name="Hibbett D."/>
            <person name="Henrissat B."/>
            <person name="Matheny P.B."/>
            <person name="Labbe J."/>
            <person name="Martin F."/>
        </authorList>
    </citation>
    <scope>NUCLEOTIDE SEQUENCE</scope>
    <source>
        <strain evidence="1">FP105234-sp</strain>
    </source>
</reference>
<evidence type="ECO:0000313" key="1">
    <source>
        <dbReference type="EMBL" id="KAI0043927.1"/>
    </source>
</evidence>
<dbReference type="Proteomes" id="UP000814033">
    <property type="component" value="Unassembled WGS sequence"/>
</dbReference>
<proteinExistence type="predicted"/>
<organism evidence="1 2">
    <name type="scientific">Auriscalpium vulgare</name>
    <dbReference type="NCBI Taxonomy" id="40419"/>
    <lineage>
        <taxon>Eukaryota</taxon>
        <taxon>Fungi</taxon>
        <taxon>Dikarya</taxon>
        <taxon>Basidiomycota</taxon>
        <taxon>Agaricomycotina</taxon>
        <taxon>Agaricomycetes</taxon>
        <taxon>Russulales</taxon>
        <taxon>Auriscalpiaceae</taxon>
        <taxon>Auriscalpium</taxon>
    </lineage>
</organism>
<dbReference type="EMBL" id="MU276000">
    <property type="protein sequence ID" value="KAI0043927.1"/>
    <property type="molecule type" value="Genomic_DNA"/>
</dbReference>
<gene>
    <name evidence="1" type="ORF">FA95DRAFT_1479719</name>
</gene>